<dbReference type="Gene3D" id="1.25.40.390">
    <property type="match status" value="1"/>
</dbReference>
<evidence type="ECO:0000256" key="2">
    <source>
        <dbReference type="ARBA" id="ARBA00006275"/>
    </source>
</evidence>
<evidence type="ECO:0000256" key="3">
    <source>
        <dbReference type="ARBA" id="ARBA00022729"/>
    </source>
</evidence>
<dbReference type="InterPro" id="IPR011990">
    <property type="entry name" value="TPR-like_helical_dom_sf"/>
</dbReference>
<dbReference type="Pfam" id="PF07980">
    <property type="entry name" value="SusD_RagB"/>
    <property type="match status" value="1"/>
</dbReference>
<protein>
    <submittedName>
        <fullName evidence="8">RagB/SusD family nutrient uptake outer membrane protein</fullName>
    </submittedName>
</protein>
<comment type="similarity">
    <text evidence="2">Belongs to the SusD family.</text>
</comment>
<feature type="domain" description="RagB/SusD" evidence="6">
    <location>
        <begin position="360"/>
        <end position="486"/>
    </location>
</feature>
<evidence type="ECO:0000256" key="1">
    <source>
        <dbReference type="ARBA" id="ARBA00004442"/>
    </source>
</evidence>
<comment type="subcellular location">
    <subcellularLocation>
        <location evidence="1">Cell outer membrane</location>
    </subcellularLocation>
</comment>
<keyword evidence="5" id="KW-0998">Cell outer membrane</keyword>
<keyword evidence="3" id="KW-0732">Signal</keyword>
<evidence type="ECO:0000313" key="9">
    <source>
        <dbReference type="Proteomes" id="UP000321578"/>
    </source>
</evidence>
<dbReference type="Gene3D" id="2.20.20.130">
    <property type="match status" value="1"/>
</dbReference>
<proteinExistence type="inferred from homology"/>
<evidence type="ECO:0000256" key="5">
    <source>
        <dbReference type="ARBA" id="ARBA00023237"/>
    </source>
</evidence>
<sequence length="486" mass="54843">MHRFNMKTSIFYIVFFSLSLLACSDFLEIEPDVQVSIEEQLSTKAGVLEAYSGIYKDIETLTSSNYALYGEVLGGNIAFTPASSTGQVSVFSQIETTYNFEATQFTVDFESYYLACYEIINQSNLLLERSDGFTFFDSEGLNQLKAELLTIRAFAHYQVSLLFAQNYNFTPNASHLGVVYNTETLTAGEDFPARKTMAETYSLIKTDLNDALNLHGNTQLLSGPSFSYFNVLTTKALYARVALQMNDWDTARSFADDIIDNSGIALMSSETYVQEWEQEVAPVSEVILEFTAPRNSDGSVSSSVSEFFSSNQNSNIAKNSASGDLIDLYTDDDIRRSMFIQQDINTNVNGVITPKTYYFTKKFQNDAGTTVIRLSELYLIRAEANARLGSLEQALNDLNTVRTRANLEAITNTSNLLQEIFIERRLELAFENMLFFDILRYKKDVFRDQDCISNLCDVAYPSPFFIQPIPFFSISLNQNIQQNEGY</sequence>
<evidence type="ECO:0000313" key="8">
    <source>
        <dbReference type="EMBL" id="TXD87849.1"/>
    </source>
</evidence>
<dbReference type="GO" id="GO:0009279">
    <property type="term" value="C:cell outer membrane"/>
    <property type="evidence" value="ECO:0007669"/>
    <property type="project" value="UniProtKB-SubCell"/>
</dbReference>
<dbReference type="InterPro" id="IPR033985">
    <property type="entry name" value="SusD-like_N"/>
</dbReference>
<dbReference type="Proteomes" id="UP000321578">
    <property type="component" value="Unassembled WGS sequence"/>
</dbReference>
<reference evidence="8 9" key="1">
    <citation type="submission" date="2019-08" db="EMBL/GenBank/DDBJ databases">
        <title>Genomes of Subsaximicrobium wynnwilliamsii strains.</title>
        <authorList>
            <person name="Bowman J.P."/>
        </authorList>
    </citation>
    <scope>NUCLEOTIDE SEQUENCE [LARGE SCALE GENOMIC DNA]</scope>
    <source>
        <strain evidence="8 9">2-80-2</strain>
    </source>
</reference>
<gene>
    <name evidence="8" type="ORF">ESY86_15370</name>
</gene>
<dbReference type="EMBL" id="VORO01000019">
    <property type="protein sequence ID" value="TXD87849.1"/>
    <property type="molecule type" value="Genomic_DNA"/>
</dbReference>
<feature type="domain" description="SusD-like N-terminal" evidence="7">
    <location>
        <begin position="25"/>
        <end position="217"/>
    </location>
</feature>
<dbReference type="InterPro" id="IPR012944">
    <property type="entry name" value="SusD_RagB_dom"/>
</dbReference>
<dbReference type="AlphaFoldDB" id="A0A5C6ZCR2"/>
<accession>A0A5C6ZCR2</accession>
<evidence type="ECO:0000259" key="6">
    <source>
        <dbReference type="Pfam" id="PF07980"/>
    </source>
</evidence>
<comment type="caution">
    <text evidence="8">The sequence shown here is derived from an EMBL/GenBank/DDBJ whole genome shotgun (WGS) entry which is preliminary data.</text>
</comment>
<evidence type="ECO:0000259" key="7">
    <source>
        <dbReference type="Pfam" id="PF14322"/>
    </source>
</evidence>
<keyword evidence="4" id="KW-0472">Membrane</keyword>
<dbReference type="Pfam" id="PF14322">
    <property type="entry name" value="SusD-like_3"/>
    <property type="match status" value="1"/>
</dbReference>
<keyword evidence="9" id="KW-1185">Reference proteome</keyword>
<organism evidence="8 9">
    <name type="scientific">Subsaximicrobium wynnwilliamsii</name>
    <dbReference type="NCBI Taxonomy" id="291179"/>
    <lineage>
        <taxon>Bacteria</taxon>
        <taxon>Pseudomonadati</taxon>
        <taxon>Bacteroidota</taxon>
        <taxon>Flavobacteriia</taxon>
        <taxon>Flavobacteriales</taxon>
        <taxon>Flavobacteriaceae</taxon>
        <taxon>Subsaximicrobium</taxon>
    </lineage>
</organism>
<name>A0A5C6ZCR2_9FLAO</name>
<dbReference type="Gene3D" id="1.25.40.900">
    <property type="match status" value="1"/>
</dbReference>
<dbReference type="OrthoDB" id="630434at2"/>
<dbReference type="PROSITE" id="PS51257">
    <property type="entry name" value="PROKAR_LIPOPROTEIN"/>
    <property type="match status" value="1"/>
</dbReference>
<evidence type="ECO:0000256" key="4">
    <source>
        <dbReference type="ARBA" id="ARBA00023136"/>
    </source>
</evidence>
<dbReference type="SUPFAM" id="SSF48452">
    <property type="entry name" value="TPR-like"/>
    <property type="match status" value="1"/>
</dbReference>